<dbReference type="SUPFAM" id="SSF53448">
    <property type="entry name" value="Nucleotide-diphospho-sugar transferases"/>
    <property type="match status" value="1"/>
</dbReference>
<proteinExistence type="predicted"/>
<dbReference type="GO" id="GO:0016740">
    <property type="term" value="F:transferase activity"/>
    <property type="evidence" value="ECO:0007669"/>
    <property type="project" value="UniProtKB-KW"/>
</dbReference>
<dbReference type="Proteomes" id="UP000289455">
    <property type="component" value="Unassembled WGS sequence"/>
</dbReference>
<protein>
    <submittedName>
        <fullName evidence="1">Glycosyl transferase</fullName>
    </submittedName>
</protein>
<gene>
    <name evidence="1" type="ORF">ESB04_08075</name>
</gene>
<organism evidence="1 2">
    <name type="scientific">Aquirufa rosea</name>
    <dbReference type="NCBI Taxonomy" id="2509241"/>
    <lineage>
        <taxon>Bacteria</taxon>
        <taxon>Pseudomonadati</taxon>
        <taxon>Bacteroidota</taxon>
        <taxon>Cytophagia</taxon>
        <taxon>Cytophagales</taxon>
        <taxon>Flectobacillaceae</taxon>
        <taxon>Aquirufa</taxon>
    </lineage>
</organism>
<dbReference type="InterPro" id="IPR029044">
    <property type="entry name" value="Nucleotide-diphossugar_trans"/>
</dbReference>
<sequence>MQKIVLTICSINYLAQAKSLGDSLLQHNPDYHFLIGLVDRLDQSSIDKSQLPEYPLIELHTIGIEDLDELCEKYNITELNTAVKPFFMEYIYHTYPEVEILHYFDPDILVFQALDEIENPLKNHSLVLTPHILTPYPDTSRPQETDLLNTGIFNLGFIGTKRSPNTLAFLHWWKERLRDQCYIDLANGMFVDQLWVNFAPVYFDDVYISRHMGLNMAYWNLHERVLTGENIPYSVNDTVPLIFFHFSGYHPENPTVISKYQNRYTFQEKPDVATIFDQYAQILIKNGHEMYKKFPCFYIKAPEVKPRKRFLRVRKYLSLPFQKVVNFIDKVQI</sequence>
<dbReference type="EMBL" id="SDHY01000004">
    <property type="protein sequence ID" value="RXK48900.1"/>
    <property type="molecule type" value="Genomic_DNA"/>
</dbReference>
<keyword evidence="2" id="KW-1185">Reference proteome</keyword>
<dbReference type="Gene3D" id="3.90.550.10">
    <property type="entry name" value="Spore Coat Polysaccharide Biosynthesis Protein SpsA, Chain A"/>
    <property type="match status" value="1"/>
</dbReference>
<dbReference type="RefSeq" id="WP_129027225.1">
    <property type="nucleotide sequence ID" value="NZ_SDHY01000004.1"/>
</dbReference>
<comment type="caution">
    <text evidence="1">The sequence shown here is derived from an EMBL/GenBank/DDBJ whole genome shotgun (WGS) entry which is preliminary data.</text>
</comment>
<evidence type="ECO:0000313" key="2">
    <source>
        <dbReference type="Proteomes" id="UP000289455"/>
    </source>
</evidence>
<dbReference type="OrthoDB" id="186344at2"/>
<reference evidence="1 2" key="1">
    <citation type="submission" date="2019-01" db="EMBL/GenBank/DDBJ databases">
        <title>Cytophagaceae bacterium strain CAR-16.</title>
        <authorList>
            <person name="Chen W.-M."/>
        </authorList>
    </citation>
    <scope>NUCLEOTIDE SEQUENCE [LARGE SCALE GENOMIC DNA]</scope>
    <source>
        <strain evidence="1 2">CAR-16</strain>
    </source>
</reference>
<accession>A0A4Q1BZB4</accession>
<name>A0A4Q1BZB4_9BACT</name>
<keyword evidence="1" id="KW-0808">Transferase</keyword>
<evidence type="ECO:0000313" key="1">
    <source>
        <dbReference type="EMBL" id="RXK48900.1"/>
    </source>
</evidence>
<dbReference type="AlphaFoldDB" id="A0A4Q1BZB4"/>